<gene>
    <name evidence="1" type="ORF">CSA56_06985</name>
</gene>
<name>A0A2G6KGB5_9BACT</name>
<reference evidence="1 2" key="1">
    <citation type="submission" date="2017-10" db="EMBL/GenBank/DDBJ databases">
        <title>Novel microbial diversity and functional potential in the marine mammal oral microbiome.</title>
        <authorList>
            <person name="Dudek N.K."/>
            <person name="Sun C.L."/>
            <person name="Burstein D."/>
            <person name="Kantor R.S."/>
            <person name="Aliaga Goltsman D.S."/>
            <person name="Bik E.M."/>
            <person name="Thomas B.C."/>
            <person name="Banfield J.F."/>
            <person name="Relman D.A."/>
        </authorList>
    </citation>
    <scope>NUCLEOTIDE SEQUENCE [LARGE SCALE GENOMIC DNA]</scope>
    <source>
        <strain evidence="1">DOLJORAL78_47_16</strain>
    </source>
</reference>
<dbReference type="EMBL" id="PDSK01000078">
    <property type="protein sequence ID" value="PIE34711.1"/>
    <property type="molecule type" value="Genomic_DNA"/>
</dbReference>
<dbReference type="AlphaFoldDB" id="A0A2G6KGB5"/>
<proteinExistence type="predicted"/>
<organism evidence="1 2">
    <name type="scientific">candidate division KSB3 bacterium</name>
    <dbReference type="NCBI Taxonomy" id="2044937"/>
    <lineage>
        <taxon>Bacteria</taxon>
        <taxon>candidate division KSB3</taxon>
    </lineage>
</organism>
<sequence>MAVQTNRPISSYEQELLRIVHTLPVERLFQILDFARYVQGQANEDFLHLDDESEEDILADEAKWDQQFAATQDGLKNMAERVRAEIRAGRTQSIKFTKDGEMMPE</sequence>
<evidence type="ECO:0000313" key="1">
    <source>
        <dbReference type="EMBL" id="PIE34711.1"/>
    </source>
</evidence>
<evidence type="ECO:0000313" key="2">
    <source>
        <dbReference type="Proteomes" id="UP000230821"/>
    </source>
</evidence>
<dbReference type="Proteomes" id="UP000230821">
    <property type="component" value="Unassembled WGS sequence"/>
</dbReference>
<protein>
    <recommendedName>
        <fullName evidence="3">DUF2281 domain-containing protein</fullName>
    </recommendedName>
</protein>
<comment type="caution">
    <text evidence="1">The sequence shown here is derived from an EMBL/GenBank/DDBJ whole genome shotgun (WGS) entry which is preliminary data.</text>
</comment>
<accession>A0A2G6KGB5</accession>
<evidence type="ECO:0008006" key="3">
    <source>
        <dbReference type="Google" id="ProtNLM"/>
    </source>
</evidence>